<dbReference type="CDD" id="cd01174">
    <property type="entry name" value="ribokinase"/>
    <property type="match status" value="1"/>
</dbReference>
<dbReference type="InterPro" id="IPR011611">
    <property type="entry name" value="PfkB_dom"/>
</dbReference>
<dbReference type="SUPFAM" id="SSF53613">
    <property type="entry name" value="Ribokinase-like"/>
    <property type="match status" value="1"/>
</dbReference>
<evidence type="ECO:0000259" key="10">
    <source>
        <dbReference type="Pfam" id="PF00294"/>
    </source>
</evidence>
<evidence type="ECO:0000256" key="2">
    <source>
        <dbReference type="ARBA" id="ARBA00022723"/>
    </source>
</evidence>
<dbReference type="EMBL" id="JAAECE010000007">
    <property type="protein sequence ID" value="KAF1798447.1"/>
    <property type="molecule type" value="Genomic_DNA"/>
</dbReference>
<keyword evidence="7" id="KW-0630">Potassium</keyword>
<dbReference type="GO" id="GO:0005524">
    <property type="term" value="F:ATP binding"/>
    <property type="evidence" value="ECO:0007669"/>
    <property type="project" value="UniProtKB-KW"/>
</dbReference>
<keyword evidence="5" id="KW-0067">ATP-binding</keyword>
<evidence type="ECO:0000256" key="9">
    <source>
        <dbReference type="SAM" id="SignalP"/>
    </source>
</evidence>
<evidence type="ECO:0000256" key="1">
    <source>
        <dbReference type="ARBA" id="ARBA00022679"/>
    </source>
</evidence>
<protein>
    <submittedName>
        <fullName evidence="11">Ribokinase-like protein</fullName>
    </submittedName>
</protein>
<feature type="chain" id="PRO_5034228825" evidence="9">
    <location>
        <begin position="22"/>
        <end position="445"/>
    </location>
</feature>
<keyword evidence="3" id="KW-0547">Nucleotide-binding</keyword>
<keyword evidence="1" id="KW-0808">Transferase</keyword>
<keyword evidence="8" id="KW-0119">Carbohydrate metabolism</keyword>
<dbReference type="GO" id="GO:0006014">
    <property type="term" value="P:D-ribose metabolic process"/>
    <property type="evidence" value="ECO:0007669"/>
    <property type="project" value="InterPro"/>
</dbReference>
<evidence type="ECO:0000256" key="5">
    <source>
        <dbReference type="ARBA" id="ARBA00022840"/>
    </source>
</evidence>
<dbReference type="PRINTS" id="PR00990">
    <property type="entry name" value="RIBOKINASE"/>
</dbReference>
<dbReference type="Gene3D" id="3.40.1190.20">
    <property type="match status" value="1"/>
</dbReference>
<dbReference type="PANTHER" id="PTHR10584:SF166">
    <property type="entry name" value="RIBOKINASE"/>
    <property type="match status" value="1"/>
</dbReference>
<dbReference type="InterPro" id="IPR029056">
    <property type="entry name" value="Ribokinase-like"/>
</dbReference>
<evidence type="ECO:0000313" key="12">
    <source>
        <dbReference type="Proteomes" id="UP000469890"/>
    </source>
</evidence>
<dbReference type="AlphaFoldDB" id="A0A8H4BA15"/>
<proteinExistence type="predicted"/>
<keyword evidence="4 11" id="KW-0418">Kinase</keyword>
<keyword evidence="6" id="KW-0460">Magnesium</keyword>
<dbReference type="GO" id="GO:0046872">
    <property type="term" value="F:metal ion binding"/>
    <property type="evidence" value="ECO:0007669"/>
    <property type="project" value="UniProtKB-KW"/>
</dbReference>
<dbReference type="GO" id="GO:0004747">
    <property type="term" value="F:ribokinase activity"/>
    <property type="evidence" value="ECO:0007669"/>
    <property type="project" value="InterPro"/>
</dbReference>
<evidence type="ECO:0000256" key="8">
    <source>
        <dbReference type="ARBA" id="ARBA00023277"/>
    </source>
</evidence>
<dbReference type="InterPro" id="IPR011877">
    <property type="entry name" value="Ribokinase"/>
</dbReference>
<dbReference type="Proteomes" id="UP000469890">
    <property type="component" value="Unassembled WGS sequence"/>
</dbReference>
<evidence type="ECO:0000256" key="7">
    <source>
        <dbReference type="ARBA" id="ARBA00022958"/>
    </source>
</evidence>
<evidence type="ECO:0000256" key="4">
    <source>
        <dbReference type="ARBA" id="ARBA00022777"/>
    </source>
</evidence>
<gene>
    <name evidence="11" type="ORF">FB192DRAFT_1331530</name>
</gene>
<dbReference type="InterPro" id="IPR002139">
    <property type="entry name" value="Ribo/fructo_kinase"/>
</dbReference>
<reference evidence="11 12" key="1">
    <citation type="submission" date="2019-09" db="EMBL/GenBank/DDBJ databases">
        <authorList>
            <consortium name="DOE Joint Genome Institute"/>
            <person name="Mondo S.J."/>
            <person name="Navarro-Mendoza M.I."/>
            <person name="Perez-Arques C."/>
            <person name="Panchal S."/>
            <person name="Nicolas F.E."/>
            <person name="Ganguly P."/>
            <person name="Pangilinan J."/>
            <person name="Grigoriev I."/>
            <person name="Heitman J."/>
            <person name="Sanya K."/>
            <person name="Garre V."/>
        </authorList>
    </citation>
    <scope>NUCLEOTIDE SEQUENCE [LARGE SCALE GENOMIC DNA]</scope>
    <source>
        <strain evidence="11 12">MU402</strain>
    </source>
</reference>
<accession>A0A8H4BA15</accession>
<evidence type="ECO:0000256" key="6">
    <source>
        <dbReference type="ARBA" id="ARBA00022842"/>
    </source>
</evidence>
<sequence length="445" mass="49008">MVKALFLLAVLCLVFIQTTYASVFSQLQFIKISSPKSGQDLRAGQYLTVKYVMQPLIKNNVSAGKALKLNINFHKRTGNKKQQQVAIISHGCPVSAKENKYVTYTKKWKIPKSTKPGSYAVDFKELVQLRRGQITAIETVKSFTVPHICLSGETLSSTDYVVRAGGKGANQSIAFAKAGGRVYHSGNFGYDAVWIKDFMSENGVDMTYSRVRENERNGRAFIQVSKETGDNCIVLYPGTNGTYTVEEAATVLESFGPGDWIVQQNEISHGGDIMKLAAEKGLNVFFNPAPLTKGILQEFPFDKVTILVVNEHEAQALYEELGGSKKDVVGLDLATELLRNFDKMQGIVITLGGAGVVARFKQGDQTQDFKVPSRKVNVKDTTGAGDTFVGYFLAAFIRAEKEEYFHRVEVALQEANFASSIAVQREGSMASVPSIKEVHEAMHDQ</sequence>
<evidence type="ECO:0000313" key="11">
    <source>
        <dbReference type="EMBL" id="KAF1798447.1"/>
    </source>
</evidence>
<name>A0A8H4BA15_MUCCL</name>
<comment type="caution">
    <text evidence="11">The sequence shown here is derived from an EMBL/GenBank/DDBJ whole genome shotgun (WGS) entry which is preliminary data.</text>
</comment>
<keyword evidence="9" id="KW-0732">Signal</keyword>
<feature type="signal peptide" evidence="9">
    <location>
        <begin position="1"/>
        <end position="21"/>
    </location>
</feature>
<keyword evidence="2" id="KW-0479">Metal-binding</keyword>
<dbReference type="PANTHER" id="PTHR10584">
    <property type="entry name" value="SUGAR KINASE"/>
    <property type="match status" value="1"/>
</dbReference>
<organism evidence="11 12">
    <name type="scientific">Mucor circinelloides f. lusitanicus</name>
    <name type="common">Mucor racemosus var. lusitanicus</name>
    <dbReference type="NCBI Taxonomy" id="29924"/>
    <lineage>
        <taxon>Eukaryota</taxon>
        <taxon>Fungi</taxon>
        <taxon>Fungi incertae sedis</taxon>
        <taxon>Mucoromycota</taxon>
        <taxon>Mucoromycotina</taxon>
        <taxon>Mucoromycetes</taxon>
        <taxon>Mucorales</taxon>
        <taxon>Mucorineae</taxon>
        <taxon>Mucoraceae</taxon>
        <taxon>Mucor</taxon>
    </lineage>
</organism>
<dbReference type="Pfam" id="PF00294">
    <property type="entry name" value="PfkB"/>
    <property type="match status" value="1"/>
</dbReference>
<feature type="domain" description="Carbohydrate kinase PfkB" evidence="10">
    <location>
        <begin position="151"/>
        <end position="434"/>
    </location>
</feature>
<evidence type="ECO:0000256" key="3">
    <source>
        <dbReference type="ARBA" id="ARBA00022741"/>
    </source>
</evidence>